<reference evidence="1 2" key="1">
    <citation type="journal article" date="2007" name="PLoS Genet.">
        <title>Patterns and implications of gene gain and loss in the evolution of Prochlorococcus.</title>
        <authorList>
            <person name="Kettler G.C."/>
            <person name="Martiny A.C."/>
            <person name="Huang K."/>
            <person name="Zucker J."/>
            <person name="Coleman M.L."/>
            <person name="Rodrigue S."/>
            <person name="Chen F."/>
            <person name="Lapidus A."/>
            <person name="Ferriera S."/>
            <person name="Johnson J."/>
            <person name="Steglich C."/>
            <person name="Church G.M."/>
            <person name="Richardson P."/>
            <person name="Chisholm S.W."/>
        </authorList>
    </citation>
    <scope>NUCLEOTIDE SEQUENCE [LARGE SCALE GENOMIC DNA]</scope>
    <source>
        <strain evidence="1 2">MIT 9303</strain>
    </source>
</reference>
<sequence length="55" mass="6102">MDDKLNGKLGLAIGEANCFSLAALALSLEQFLSALRRIRTSSWSLMQALLNHQRK</sequence>
<organism evidence="1 2">
    <name type="scientific">Prochlorococcus marinus (strain MIT 9303)</name>
    <dbReference type="NCBI Taxonomy" id="59922"/>
    <lineage>
        <taxon>Bacteria</taxon>
        <taxon>Bacillati</taxon>
        <taxon>Cyanobacteriota</taxon>
        <taxon>Cyanophyceae</taxon>
        <taxon>Synechococcales</taxon>
        <taxon>Prochlorococcaceae</taxon>
        <taxon>Prochlorococcus</taxon>
    </lineage>
</organism>
<dbReference type="Proteomes" id="UP000002274">
    <property type="component" value="Chromosome"/>
</dbReference>
<evidence type="ECO:0000313" key="1">
    <source>
        <dbReference type="EMBL" id="ABM78603.1"/>
    </source>
</evidence>
<dbReference type="KEGG" id="pmf:P9303_18611"/>
<gene>
    <name evidence="1" type="ordered locus">P9303_18611</name>
</gene>
<proteinExistence type="predicted"/>
<dbReference type="HOGENOM" id="CLU_3028752_0_0_3"/>
<accession>A2CAU3</accession>
<protein>
    <submittedName>
        <fullName evidence="1">Uncharacterized protein</fullName>
    </submittedName>
</protein>
<evidence type="ECO:0000313" key="2">
    <source>
        <dbReference type="Proteomes" id="UP000002274"/>
    </source>
</evidence>
<name>A2CAU3_PROM3</name>
<dbReference type="AlphaFoldDB" id="A2CAU3"/>
<dbReference type="EMBL" id="CP000554">
    <property type="protein sequence ID" value="ABM78603.1"/>
    <property type="molecule type" value="Genomic_DNA"/>
</dbReference>